<dbReference type="EMBL" id="QGMY01000002">
    <property type="protein sequence ID" value="PWR74295.1"/>
    <property type="molecule type" value="Genomic_DNA"/>
</dbReference>
<proteinExistence type="predicted"/>
<accession>A0A2V2N717</accession>
<keyword evidence="2" id="KW-1185">Reference proteome</keyword>
<reference evidence="1 2" key="1">
    <citation type="submission" date="2018-05" db="EMBL/GenBank/DDBJ databases">
        <title>Draft genome of Methanospirillum lacunae Ki8-1.</title>
        <authorList>
            <person name="Dueholm M.S."/>
            <person name="Nielsen P.H."/>
            <person name="Bakmann L.F."/>
            <person name="Otzen D.E."/>
        </authorList>
    </citation>
    <scope>NUCLEOTIDE SEQUENCE [LARGE SCALE GENOMIC DNA]</scope>
    <source>
        <strain evidence="1 2">Ki8-1</strain>
    </source>
</reference>
<name>A0A2V2N717_9EURY</name>
<evidence type="ECO:0000313" key="2">
    <source>
        <dbReference type="Proteomes" id="UP000245657"/>
    </source>
</evidence>
<dbReference type="Proteomes" id="UP000245657">
    <property type="component" value="Unassembled WGS sequence"/>
</dbReference>
<dbReference type="AlphaFoldDB" id="A0A2V2N717"/>
<gene>
    <name evidence="1" type="ORF">DK846_03885</name>
</gene>
<dbReference type="GeneID" id="97549677"/>
<comment type="caution">
    <text evidence="1">The sequence shown here is derived from an EMBL/GenBank/DDBJ whole genome shotgun (WGS) entry which is preliminary data.</text>
</comment>
<dbReference type="RefSeq" id="WP_109967574.1">
    <property type="nucleotide sequence ID" value="NZ_CP176093.1"/>
</dbReference>
<sequence>MNYTILITAILLTGFIFSGGCTSVKQVNTSGNIGVQPATTSSVVIPTPNVVEKPETTKSVSESSQSINIPSTSIEKSSDMAGFISTSFPAITEKYVEIKKSRNALDWKKVQEQALSLQVQIQTLKKTYILDVPNPEKTVFPNLNSREQIVFLKYVGYLSDMESYATNLKNAVYYQEKGGDSESLQTARRYQNLADQFEKQAIAEVKTISDYCTDFKYTFINPITVQAYRYV</sequence>
<organism evidence="1 2">
    <name type="scientific">Methanospirillum lacunae</name>
    <dbReference type="NCBI Taxonomy" id="668570"/>
    <lineage>
        <taxon>Archaea</taxon>
        <taxon>Methanobacteriati</taxon>
        <taxon>Methanobacteriota</taxon>
        <taxon>Stenosarchaea group</taxon>
        <taxon>Methanomicrobia</taxon>
        <taxon>Methanomicrobiales</taxon>
        <taxon>Methanospirillaceae</taxon>
        <taxon>Methanospirillum</taxon>
    </lineage>
</organism>
<protein>
    <submittedName>
        <fullName evidence="1">Uncharacterized protein</fullName>
    </submittedName>
</protein>
<evidence type="ECO:0000313" key="1">
    <source>
        <dbReference type="EMBL" id="PWR74295.1"/>
    </source>
</evidence>